<dbReference type="Gramene" id="TraesCS7B03G1045400.1">
    <property type="protein sequence ID" value="TraesCS7B03G1045400.1.CDS"/>
    <property type="gene ID" value="TraesCS7B03G1045400"/>
</dbReference>
<feature type="region of interest" description="Disordered" evidence="7">
    <location>
        <begin position="338"/>
        <end position="361"/>
    </location>
</feature>
<reference evidence="9" key="2">
    <citation type="submission" date="2018-10" db="UniProtKB">
        <authorList>
            <consortium name="EnsemblPlants"/>
        </authorList>
    </citation>
    <scope>IDENTIFICATION</scope>
</reference>
<feature type="transmembrane region" description="Helical" evidence="6">
    <location>
        <begin position="33"/>
        <end position="55"/>
    </location>
</feature>
<protein>
    <recommendedName>
        <fullName evidence="6">WAT1-related protein</fullName>
    </recommendedName>
</protein>
<evidence type="ECO:0000313" key="9">
    <source>
        <dbReference type="EnsemblPlants" id="TraesCS7B02G388500.1"/>
    </source>
</evidence>
<evidence type="ECO:0000256" key="3">
    <source>
        <dbReference type="ARBA" id="ARBA00022692"/>
    </source>
</evidence>
<evidence type="ECO:0000256" key="5">
    <source>
        <dbReference type="ARBA" id="ARBA00023136"/>
    </source>
</evidence>
<name>A0A3B6SSY4_WHEAT</name>
<feature type="transmembrane region" description="Helical" evidence="6">
    <location>
        <begin position="251"/>
        <end position="270"/>
    </location>
</feature>
<dbReference type="PANTHER" id="PTHR31218">
    <property type="entry name" value="WAT1-RELATED PROTEIN"/>
    <property type="match status" value="1"/>
</dbReference>
<evidence type="ECO:0000256" key="7">
    <source>
        <dbReference type="SAM" id="MobiDB-lite"/>
    </source>
</evidence>
<dbReference type="InterPro" id="IPR030184">
    <property type="entry name" value="WAT1-related"/>
</dbReference>
<organism evidence="9">
    <name type="scientific">Triticum aestivum</name>
    <name type="common">Wheat</name>
    <dbReference type="NCBI Taxonomy" id="4565"/>
    <lineage>
        <taxon>Eukaryota</taxon>
        <taxon>Viridiplantae</taxon>
        <taxon>Streptophyta</taxon>
        <taxon>Embryophyta</taxon>
        <taxon>Tracheophyta</taxon>
        <taxon>Spermatophyta</taxon>
        <taxon>Magnoliopsida</taxon>
        <taxon>Liliopsida</taxon>
        <taxon>Poales</taxon>
        <taxon>Poaceae</taxon>
        <taxon>BOP clade</taxon>
        <taxon>Pooideae</taxon>
        <taxon>Triticodae</taxon>
        <taxon>Triticeae</taxon>
        <taxon>Triticinae</taxon>
        <taxon>Triticum</taxon>
    </lineage>
</organism>
<dbReference type="SUPFAM" id="SSF103481">
    <property type="entry name" value="Multidrug resistance efflux transporter EmrE"/>
    <property type="match status" value="2"/>
</dbReference>
<feature type="transmembrane region" description="Helical" evidence="6">
    <location>
        <begin position="303"/>
        <end position="321"/>
    </location>
</feature>
<dbReference type="OMA" id="ANICVWY"/>
<keyword evidence="3 6" id="KW-0812">Transmembrane</keyword>
<evidence type="ECO:0000259" key="8">
    <source>
        <dbReference type="Pfam" id="PF00892"/>
    </source>
</evidence>
<keyword evidence="10" id="KW-1185">Reference proteome</keyword>
<evidence type="ECO:0000256" key="4">
    <source>
        <dbReference type="ARBA" id="ARBA00022989"/>
    </source>
</evidence>
<feature type="transmembrane region" description="Helical" evidence="6">
    <location>
        <begin position="208"/>
        <end position="231"/>
    </location>
</feature>
<feature type="transmembrane region" description="Helical" evidence="6">
    <location>
        <begin position="94"/>
        <end position="116"/>
    </location>
</feature>
<proteinExistence type="inferred from homology"/>
<dbReference type="Gramene" id="TraesCAD_scaffold_093475_01G000100.1">
    <property type="protein sequence ID" value="TraesCAD_scaffold_093475_01G000100.1"/>
    <property type="gene ID" value="TraesCAD_scaffold_093475_01G000100"/>
</dbReference>
<dbReference type="InterPro" id="IPR000620">
    <property type="entry name" value="EamA_dom"/>
</dbReference>
<dbReference type="GO" id="GO:0022857">
    <property type="term" value="F:transmembrane transporter activity"/>
    <property type="evidence" value="ECO:0007669"/>
    <property type="project" value="InterPro"/>
</dbReference>
<dbReference type="Gramene" id="TraesRN7B0101051600.1">
    <property type="protein sequence ID" value="TraesRN7B0101051600.1"/>
    <property type="gene ID" value="TraesRN7B0101051600"/>
</dbReference>
<sequence>MGCRPTVAMLLVQIGFAGNNLLSKMALDSGASPYVLISCRSFIAAVFLAPFAIYFERNKWAMITKKVIIHILISSPLGMAVSELLFFVGFQSTGPTVACAIGNVVPALTFAIAASLRMEAVWLGTPAGKAKVAGTLVCVGGSMIMPLYKGPLLKVPASPVHWRYAEHATIAAAAAPQVLLKSMMLAVRDVMIDRVIKFALQKKTSEDFSAPYTSTTIMSLIVSIECAGVSAAVDRSLAVWNLGLGIRLYSVLYMGIVGWGVTFAVMTWCIQARGPLFVSMFNPVVLVVIAVLGWAVLDEQLHVGSAIGSALIVGGLYMVLWGKGSEMSRPAALVDGKSEAEITAKGPEPKSDTTDSFSLPV</sequence>
<keyword evidence="5 6" id="KW-0472">Membrane</keyword>
<accession>A0A3B6SSY4</accession>
<feature type="domain" description="EamA" evidence="8">
    <location>
        <begin position="8"/>
        <end position="144"/>
    </location>
</feature>
<reference evidence="9" key="1">
    <citation type="submission" date="2018-08" db="EMBL/GenBank/DDBJ databases">
        <authorList>
            <person name="Rossello M."/>
        </authorList>
    </citation>
    <scope>NUCLEOTIDE SEQUENCE [LARGE SCALE GENOMIC DNA]</scope>
    <source>
        <strain evidence="9">cv. Chinese Spring</strain>
    </source>
</reference>
<dbReference type="AlphaFoldDB" id="A0A3B6SSY4"/>
<dbReference type="GO" id="GO:0005886">
    <property type="term" value="C:plasma membrane"/>
    <property type="evidence" value="ECO:0000318"/>
    <property type="project" value="GO_Central"/>
</dbReference>
<feature type="transmembrane region" description="Helical" evidence="6">
    <location>
        <begin position="277"/>
        <end position="297"/>
    </location>
</feature>
<keyword evidence="4 6" id="KW-1133">Transmembrane helix</keyword>
<evidence type="ECO:0000256" key="2">
    <source>
        <dbReference type="ARBA" id="ARBA00007635"/>
    </source>
</evidence>
<dbReference type="InterPro" id="IPR037185">
    <property type="entry name" value="EmrE-like"/>
</dbReference>
<dbReference type="Proteomes" id="UP000019116">
    <property type="component" value="Chromosome 7B"/>
</dbReference>
<comment type="similarity">
    <text evidence="2 6">Belongs to the drug/metabolite transporter (DMT) superfamily. Plant drug/metabolite exporter (P-DME) (TC 2.A.7.4) family.</text>
</comment>
<dbReference type="Pfam" id="PF00892">
    <property type="entry name" value="EamA"/>
    <property type="match status" value="2"/>
</dbReference>
<comment type="subcellular location">
    <subcellularLocation>
        <location evidence="1 6">Membrane</location>
        <topology evidence="1 6">Multi-pass membrane protein</topology>
    </subcellularLocation>
</comment>
<dbReference type="OrthoDB" id="1728340at2759"/>
<dbReference type="EnsemblPlants" id="TraesCS7B02G388500.1">
    <property type="protein sequence ID" value="TraesCS7B02G388500.1"/>
    <property type="gene ID" value="TraesCS7B02G388500"/>
</dbReference>
<dbReference type="Gramene" id="TraesCS7B02G388500.1">
    <property type="protein sequence ID" value="TraesCS7B02G388500.1"/>
    <property type="gene ID" value="TraesCS7B02G388500"/>
</dbReference>
<evidence type="ECO:0000256" key="6">
    <source>
        <dbReference type="RuleBase" id="RU363077"/>
    </source>
</evidence>
<dbReference type="Gramene" id="TraesKAR7B01G0429060.1">
    <property type="protein sequence ID" value="cds.TraesKAR7B01G0429060.1"/>
    <property type="gene ID" value="TraesKAR7B01G0429060"/>
</dbReference>
<feature type="transmembrane region" description="Helical" evidence="6">
    <location>
        <begin position="67"/>
        <end position="88"/>
    </location>
</feature>
<evidence type="ECO:0000256" key="1">
    <source>
        <dbReference type="ARBA" id="ARBA00004141"/>
    </source>
</evidence>
<feature type="compositionally biased region" description="Basic and acidic residues" evidence="7">
    <location>
        <begin position="338"/>
        <end position="353"/>
    </location>
</feature>
<evidence type="ECO:0000313" key="10">
    <source>
        <dbReference type="Proteomes" id="UP000019116"/>
    </source>
</evidence>
<dbReference type="STRING" id="4565.A0A3B6SSY4"/>
<feature type="domain" description="EamA" evidence="8">
    <location>
        <begin position="198"/>
        <end position="320"/>
    </location>
</feature>
<dbReference type="Gramene" id="TraesROB_scaffold_035658_01G000100.1">
    <property type="protein sequence ID" value="TraesROB_scaffold_035658_01G000100.1"/>
    <property type="gene ID" value="TraesROB_scaffold_035658_01G000100"/>
</dbReference>